<evidence type="ECO:0000313" key="7">
    <source>
        <dbReference type="Proteomes" id="UP000823842"/>
    </source>
</evidence>
<gene>
    <name evidence="6" type="ORF">IAA06_00055</name>
</gene>
<evidence type="ECO:0000256" key="2">
    <source>
        <dbReference type="ARBA" id="ARBA00023015"/>
    </source>
</evidence>
<dbReference type="Gene3D" id="1.10.10.10">
    <property type="entry name" value="Winged helix-like DNA-binding domain superfamily/Winged helix DNA-binding domain"/>
    <property type="match status" value="1"/>
</dbReference>
<dbReference type="Pfam" id="PF00126">
    <property type="entry name" value="HTH_1"/>
    <property type="match status" value="1"/>
</dbReference>
<keyword evidence="2" id="KW-0805">Transcription regulation</keyword>
<sequence length="301" mass="34204">MEFKQLEAFVAVVDYNSFSEAARRLYLTQPTISAHIHTLETELNSRLILRTTKKLSVTDRGYQLYDYAVRMLHMRDHLIEDFTGSQKKVIELGVSTIPSAYLLPELLGAFGKELSDVYFHAWQGDSTGAIQRVLDGSVDLSLVGQKTDDDSCCFLPFCQDVLVLATPVNEHFLRLEPEKVNFQDFLKEPFIMRENGSGTKKEMDLFLEKIGVSSSDLNVVARMNDLESIKKSIVNGIGISILSSCSVKDLAQTRQILLFPLEGPAQARTFYIVYNKNRILKPHVKQFIRFVQNYYIQTESS</sequence>
<dbReference type="AlphaFoldDB" id="A0A9D2RUH1"/>
<dbReference type="PROSITE" id="PS50931">
    <property type="entry name" value="HTH_LYSR"/>
    <property type="match status" value="1"/>
</dbReference>
<accession>A0A9D2RUH1</accession>
<dbReference type="InterPro" id="IPR036388">
    <property type="entry name" value="WH-like_DNA-bd_sf"/>
</dbReference>
<keyword evidence="3" id="KW-0238">DNA-binding</keyword>
<keyword evidence="4" id="KW-0804">Transcription</keyword>
<feature type="domain" description="HTH lysR-type" evidence="5">
    <location>
        <begin position="1"/>
        <end position="58"/>
    </location>
</feature>
<evidence type="ECO:0000256" key="4">
    <source>
        <dbReference type="ARBA" id="ARBA00023163"/>
    </source>
</evidence>
<dbReference type="GO" id="GO:0003700">
    <property type="term" value="F:DNA-binding transcription factor activity"/>
    <property type="evidence" value="ECO:0007669"/>
    <property type="project" value="InterPro"/>
</dbReference>
<reference evidence="6" key="1">
    <citation type="journal article" date="2021" name="PeerJ">
        <title>Extensive microbial diversity within the chicken gut microbiome revealed by metagenomics and culture.</title>
        <authorList>
            <person name="Gilroy R."/>
            <person name="Ravi A."/>
            <person name="Getino M."/>
            <person name="Pursley I."/>
            <person name="Horton D.L."/>
            <person name="Alikhan N.F."/>
            <person name="Baker D."/>
            <person name="Gharbi K."/>
            <person name="Hall N."/>
            <person name="Watson M."/>
            <person name="Adriaenssens E.M."/>
            <person name="Foster-Nyarko E."/>
            <person name="Jarju S."/>
            <person name="Secka A."/>
            <person name="Antonio M."/>
            <person name="Oren A."/>
            <person name="Chaudhuri R.R."/>
            <person name="La Ragione R."/>
            <person name="Hildebrand F."/>
            <person name="Pallen M.J."/>
        </authorList>
    </citation>
    <scope>NUCLEOTIDE SEQUENCE</scope>
    <source>
        <strain evidence="6">ChiSjej1B19-5720</strain>
    </source>
</reference>
<dbReference type="SUPFAM" id="SSF53850">
    <property type="entry name" value="Periplasmic binding protein-like II"/>
    <property type="match status" value="1"/>
</dbReference>
<dbReference type="Proteomes" id="UP000823842">
    <property type="component" value="Unassembled WGS sequence"/>
</dbReference>
<dbReference type="NCBIfam" id="NF040786">
    <property type="entry name" value="LysR_Sec_metab"/>
    <property type="match status" value="1"/>
</dbReference>
<evidence type="ECO:0000256" key="3">
    <source>
        <dbReference type="ARBA" id="ARBA00023125"/>
    </source>
</evidence>
<dbReference type="PRINTS" id="PR00039">
    <property type="entry name" value="HTHLYSR"/>
</dbReference>
<dbReference type="FunFam" id="1.10.10.10:FF:000001">
    <property type="entry name" value="LysR family transcriptional regulator"/>
    <property type="match status" value="1"/>
</dbReference>
<dbReference type="GO" id="GO:0000976">
    <property type="term" value="F:transcription cis-regulatory region binding"/>
    <property type="evidence" value="ECO:0007669"/>
    <property type="project" value="TreeGrafter"/>
</dbReference>
<dbReference type="PANTHER" id="PTHR30126">
    <property type="entry name" value="HTH-TYPE TRANSCRIPTIONAL REGULATOR"/>
    <property type="match status" value="1"/>
</dbReference>
<reference evidence="6" key="2">
    <citation type="submission" date="2021-04" db="EMBL/GenBank/DDBJ databases">
        <authorList>
            <person name="Gilroy R."/>
        </authorList>
    </citation>
    <scope>NUCLEOTIDE SEQUENCE</scope>
    <source>
        <strain evidence="6">ChiSjej1B19-5720</strain>
    </source>
</reference>
<dbReference type="InterPro" id="IPR036390">
    <property type="entry name" value="WH_DNA-bd_sf"/>
</dbReference>
<dbReference type="PANTHER" id="PTHR30126:SF40">
    <property type="entry name" value="HTH-TYPE TRANSCRIPTIONAL REGULATOR GLTR"/>
    <property type="match status" value="1"/>
</dbReference>
<dbReference type="EMBL" id="DWYZ01000002">
    <property type="protein sequence ID" value="HJB27178.1"/>
    <property type="molecule type" value="Genomic_DNA"/>
</dbReference>
<evidence type="ECO:0000256" key="1">
    <source>
        <dbReference type="ARBA" id="ARBA00009437"/>
    </source>
</evidence>
<protein>
    <submittedName>
        <fullName evidence="6">LysR family transcriptional regulator</fullName>
    </submittedName>
</protein>
<dbReference type="InterPro" id="IPR047788">
    <property type="entry name" value="LysR-like_Sec_metab"/>
</dbReference>
<comment type="similarity">
    <text evidence="1">Belongs to the LysR transcriptional regulatory family.</text>
</comment>
<name>A0A9D2RUH1_9FIRM</name>
<proteinExistence type="inferred from homology"/>
<dbReference type="InterPro" id="IPR005119">
    <property type="entry name" value="LysR_subst-bd"/>
</dbReference>
<organism evidence="6 7">
    <name type="scientific">Candidatus Blautia faecavium</name>
    <dbReference type="NCBI Taxonomy" id="2838487"/>
    <lineage>
        <taxon>Bacteria</taxon>
        <taxon>Bacillati</taxon>
        <taxon>Bacillota</taxon>
        <taxon>Clostridia</taxon>
        <taxon>Lachnospirales</taxon>
        <taxon>Lachnospiraceae</taxon>
        <taxon>Blautia</taxon>
    </lineage>
</organism>
<dbReference type="SUPFAM" id="SSF46785">
    <property type="entry name" value="Winged helix' DNA-binding domain"/>
    <property type="match status" value="1"/>
</dbReference>
<comment type="caution">
    <text evidence="6">The sequence shown here is derived from an EMBL/GenBank/DDBJ whole genome shotgun (WGS) entry which is preliminary data.</text>
</comment>
<evidence type="ECO:0000313" key="6">
    <source>
        <dbReference type="EMBL" id="HJB27178.1"/>
    </source>
</evidence>
<dbReference type="Pfam" id="PF03466">
    <property type="entry name" value="LysR_substrate"/>
    <property type="match status" value="1"/>
</dbReference>
<evidence type="ECO:0000259" key="5">
    <source>
        <dbReference type="PROSITE" id="PS50931"/>
    </source>
</evidence>
<dbReference type="Gene3D" id="3.40.190.290">
    <property type="match status" value="1"/>
</dbReference>
<dbReference type="InterPro" id="IPR000847">
    <property type="entry name" value="LysR_HTH_N"/>
</dbReference>